<evidence type="ECO:0000256" key="4">
    <source>
        <dbReference type="ARBA" id="ARBA00023136"/>
    </source>
</evidence>
<gene>
    <name evidence="6" type="ORF">JW744_00105</name>
</gene>
<dbReference type="EMBL" id="JAFGDB010000002">
    <property type="protein sequence ID" value="MBN2066853.1"/>
    <property type="molecule type" value="Genomic_DNA"/>
</dbReference>
<accession>A0A938YWY3</accession>
<evidence type="ECO:0000256" key="3">
    <source>
        <dbReference type="ARBA" id="ARBA00022989"/>
    </source>
</evidence>
<dbReference type="Gene3D" id="1.20.120.350">
    <property type="entry name" value="Voltage-gated potassium channels. Chain C"/>
    <property type="match status" value="1"/>
</dbReference>
<name>A0A938YWY3_9ARCH</name>
<evidence type="ECO:0008006" key="8">
    <source>
        <dbReference type="Google" id="ProtNLM"/>
    </source>
</evidence>
<evidence type="ECO:0000256" key="2">
    <source>
        <dbReference type="ARBA" id="ARBA00022692"/>
    </source>
</evidence>
<feature type="transmembrane region" description="Helical" evidence="5">
    <location>
        <begin position="72"/>
        <end position="89"/>
    </location>
</feature>
<comment type="subcellular location">
    <subcellularLocation>
        <location evidence="1">Membrane</location>
        <topology evidence="1">Multi-pass membrane protein</topology>
    </subcellularLocation>
</comment>
<dbReference type="SUPFAM" id="SSF81324">
    <property type="entry name" value="Voltage-gated potassium channels"/>
    <property type="match status" value="1"/>
</dbReference>
<keyword evidence="4 5" id="KW-0472">Membrane</keyword>
<dbReference type="GO" id="GO:0016020">
    <property type="term" value="C:membrane"/>
    <property type="evidence" value="ECO:0007669"/>
    <property type="project" value="UniProtKB-SubCell"/>
</dbReference>
<feature type="transmembrane region" description="Helical" evidence="5">
    <location>
        <begin position="109"/>
        <end position="128"/>
    </location>
</feature>
<evidence type="ECO:0000256" key="1">
    <source>
        <dbReference type="ARBA" id="ARBA00004141"/>
    </source>
</evidence>
<proteinExistence type="predicted"/>
<sequence>MNRLFVRFWKALALVAVLAILITLILEFTVPLTEGQIFLFELIDLASIFILVVELLIRYIETKDKRHFFKNNLILLVSFFPFGSFFRVLRALKVIQKTIGKWFSKGVHLLAHSAKLMRVYRVIAVYFSKFREKFGKKKK</sequence>
<dbReference type="InterPro" id="IPR027359">
    <property type="entry name" value="Volt_channel_dom_sf"/>
</dbReference>
<feature type="transmembrane region" description="Helical" evidence="5">
    <location>
        <begin position="37"/>
        <end position="60"/>
    </location>
</feature>
<keyword evidence="3 5" id="KW-1133">Transmembrane helix</keyword>
<evidence type="ECO:0000313" key="7">
    <source>
        <dbReference type="Proteomes" id="UP000809243"/>
    </source>
</evidence>
<protein>
    <recommendedName>
        <fullName evidence="8">Ion transport domain-containing protein</fullName>
    </recommendedName>
</protein>
<keyword evidence="2 5" id="KW-0812">Transmembrane</keyword>
<reference evidence="6" key="1">
    <citation type="submission" date="2021-01" db="EMBL/GenBank/DDBJ databases">
        <title>Active Sulfur Cycling in an Early Earth Analoge.</title>
        <authorList>
            <person name="Hahn C.R."/>
            <person name="Youssef N.H."/>
            <person name="Elshahed M."/>
        </authorList>
    </citation>
    <scope>NUCLEOTIDE SEQUENCE</scope>
    <source>
        <strain evidence="6">Zod_Metabat.1151</strain>
    </source>
</reference>
<comment type="caution">
    <text evidence="6">The sequence shown here is derived from an EMBL/GenBank/DDBJ whole genome shotgun (WGS) entry which is preliminary data.</text>
</comment>
<evidence type="ECO:0000313" key="6">
    <source>
        <dbReference type="EMBL" id="MBN2066853.1"/>
    </source>
</evidence>
<organism evidence="6 7">
    <name type="scientific">Candidatus Iainarchaeum sp</name>
    <dbReference type="NCBI Taxonomy" id="3101447"/>
    <lineage>
        <taxon>Archaea</taxon>
        <taxon>Candidatus Iainarchaeota</taxon>
        <taxon>Candidatus Iainarchaeia</taxon>
        <taxon>Candidatus Iainarchaeales</taxon>
        <taxon>Candidatus Iainarchaeaceae</taxon>
        <taxon>Candidatus Iainarchaeum</taxon>
    </lineage>
</organism>
<dbReference type="AlphaFoldDB" id="A0A938YWY3"/>
<dbReference type="Proteomes" id="UP000809243">
    <property type="component" value="Unassembled WGS sequence"/>
</dbReference>
<evidence type="ECO:0000256" key="5">
    <source>
        <dbReference type="SAM" id="Phobius"/>
    </source>
</evidence>